<dbReference type="PANTHER" id="PTHR43566:SF2">
    <property type="entry name" value="DUF4143 DOMAIN-CONTAINING PROTEIN"/>
    <property type="match status" value="1"/>
</dbReference>
<feature type="domain" description="DUF4143" evidence="2">
    <location>
        <begin position="186"/>
        <end position="335"/>
    </location>
</feature>
<dbReference type="CDD" id="cd00009">
    <property type="entry name" value="AAA"/>
    <property type="match status" value="1"/>
</dbReference>
<gene>
    <name evidence="3" type="ORF">GEMMAAP_01900</name>
</gene>
<evidence type="ECO:0000259" key="2">
    <source>
        <dbReference type="Pfam" id="PF13635"/>
    </source>
</evidence>
<dbReference type="KEGG" id="gph:GEMMAAP_01900"/>
<name>A0A143BH62_9BACT</name>
<dbReference type="AlphaFoldDB" id="A0A143BH62"/>
<proteinExistence type="predicted"/>
<dbReference type="STRING" id="1379270.GEMMAAP_01900"/>
<dbReference type="InterPro" id="IPR027417">
    <property type="entry name" value="P-loop_NTPase"/>
</dbReference>
<reference evidence="3 4" key="1">
    <citation type="journal article" date="2014" name="Proc. Natl. Acad. Sci. U.S.A.">
        <title>Functional type 2 photosynthetic reaction centers found in the rare bacterial phylum Gemmatimonadetes.</title>
        <authorList>
            <person name="Zeng Y."/>
            <person name="Feng F."/>
            <person name="Medova H."/>
            <person name="Dean J."/>
            <person name="Koblizek M."/>
        </authorList>
    </citation>
    <scope>NUCLEOTIDE SEQUENCE [LARGE SCALE GENOMIC DNA]</scope>
    <source>
        <strain evidence="3 4">AP64</strain>
    </source>
</reference>
<dbReference type="RefSeq" id="WP_053333943.1">
    <property type="nucleotide sequence ID" value="NZ_CP011454.1"/>
</dbReference>
<sequence length="388" mass="43391">MYSRRLKSLLASSRKSVLLLGPRQVGKSTLMRALHPTLEINLAHEATYLEFARNPLELESRLDALPAPKESDALRTIFIDEIQRSPSLLNTVQSLLDRPQHGLRFLLTGSSARKLRRGEANLLPGRLHAYRMGPLTSAEMGYDVPTTTALMHGTLPGVLAEESVRDREKTLRSYAAIYLREEVQAENLTRSLEGFARFLTVIGEWAGAHLDLAKIATAAQVSRMSAGRWLDVLEDTLLIHRVDAFAKSATRRLVQHPKAYFFDVGVLNGLLGNFVASPDRIGRLFEHLVYTQLVHSAAAFDEDVRVSAFRTEHGAEVDFIVERGSDLFAIEVKASRTVAPSDLGGLARFVDYYGKPHRRMVWYLGKEPKRLGDVDVLPWQQGLKAIGW</sequence>
<dbReference type="Pfam" id="PF13173">
    <property type="entry name" value="AAA_14"/>
    <property type="match status" value="1"/>
</dbReference>
<evidence type="ECO:0000313" key="3">
    <source>
        <dbReference type="EMBL" id="AMW03933.1"/>
    </source>
</evidence>
<dbReference type="InterPro" id="IPR041682">
    <property type="entry name" value="AAA_14"/>
</dbReference>
<dbReference type="EMBL" id="CP011454">
    <property type="protein sequence ID" value="AMW03933.1"/>
    <property type="molecule type" value="Genomic_DNA"/>
</dbReference>
<dbReference type="Pfam" id="PF13635">
    <property type="entry name" value="DUF4143"/>
    <property type="match status" value="1"/>
</dbReference>
<accession>A0A143BH62</accession>
<organism evidence="3 4">
    <name type="scientific">Gemmatimonas phototrophica</name>
    <dbReference type="NCBI Taxonomy" id="1379270"/>
    <lineage>
        <taxon>Bacteria</taxon>
        <taxon>Pseudomonadati</taxon>
        <taxon>Gemmatimonadota</taxon>
        <taxon>Gemmatimonadia</taxon>
        <taxon>Gemmatimonadales</taxon>
        <taxon>Gemmatimonadaceae</taxon>
        <taxon>Gemmatimonas</taxon>
    </lineage>
</organism>
<feature type="domain" description="AAA" evidence="1">
    <location>
        <begin position="14"/>
        <end position="140"/>
    </location>
</feature>
<dbReference type="SUPFAM" id="SSF52540">
    <property type="entry name" value="P-loop containing nucleoside triphosphate hydrolases"/>
    <property type="match status" value="1"/>
</dbReference>
<reference evidence="3 4" key="2">
    <citation type="journal article" date="2016" name="Environ. Microbiol. Rep.">
        <title>Metagenomic evidence for the presence of phototrophic Gemmatimonadetes bacteria in diverse environments.</title>
        <authorList>
            <person name="Zeng Y."/>
            <person name="Baumbach J."/>
            <person name="Barbosa E.G."/>
            <person name="Azevedo V."/>
            <person name="Zhang C."/>
            <person name="Koblizek M."/>
        </authorList>
    </citation>
    <scope>NUCLEOTIDE SEQUENCE [LARGE SCALE GENOMIC DNA]</scope>
    <source>
        <strain evidence="3 4">AP64</strain>
    </source>
</reference>
<dbReference type="InterPro" id="IPR025420">
    <property type="entry name" value="DUF4143"/>
</dbReference>
<dbReference type="eggNOG" id="COG1373">
    <property type="taxonomic scope" value="Bacteria"/>
</dbReference>
<evidence type="ECO:0008006" key="5">
    <source>
        <dbReference type="Google" id="ProtNLM"/>
    </source>
</evidence>
<dbReference type="Proteomes" id="UP000076404">
    <property type="component" value="Chromosome"/>
</dbReference>
<keyword evidence="4" id="KW-1185">Reference proteome</keyword>
<dbReference type="Gene3D" id="3.40.50.300">
    <property type="entry name" value="P-loop containing nucleotide triphosphate hydrolases"/>
    <property type="match status" value="1"/>
</dbReference>
<evidence type="ECO:0000259" key="1">
    <source>
        <dbReference type="Pfam" id="PF13173"/>
    </source>
</evidence>
<dbReference type="OrthoDB" id="9783412at2"/>
<dbReference type="PANTHER" id="PTHR43566">
    <property type="entry name" value="CONSERVED PROTEIN"/>
    <property type="match status" value="1"/>
</dbReference>
<protein>
    <recommendedName>
        <fullName evidence="5">ATPase AAA</fullName>
    </recommendedName>
</protein>
<evidence type="ECO:0000313" key="4">
    <source>
        <dbReference type="Proteomes" id="UP000076404"/>
    </source>
</evidence>